<gene>
    <name evidence="1" type="ORF">BTO22_12855</name>
</gene>
<evidence type="ECO:0000313" key="2">
    <source>
        <dbReference type="Proteomes" id="UP000239263"/>
    </source>
</evidence>
<proteinExistence type="predicted"/>
<dbReference type="AlphaFoldDB" id="A0A2S7X2L9"/>
<reference evidence="1 2" key="1">
    <citation type="submission" date="2016-12" db="EMBL/GenBank/DDBJ databases">
        <title>Diversity of luminous bacteria.</title>
        <authorList>
            <person name="Yoshizawa S."/>
            <person name="Kogure K."/>
        </authorList>
    </citation>
    <scope>NUCLEOTIDE SEQUENCE [LARGE SCALE GENOMIC DNA]</scope>
    <source>
        <strain evidence="1 2">ATCC 33715</strain>
    </source>
</reference>
<sequence>MLSFQVVITAPFMTLDEYSRHSGMTKRTLKDWAEKGKLILKKKDLPKETPLVNVIAMQELATREALSYLG</sequence>
<dbReference type="OrthoDB" id="5906098at2"/>
<dbReference type="EMBL" id="MSCO01000002">
    <property type="protein sequence ID" value="PQJ84422.1"/>
    <property type="molecule type" value="Genomic_DNA"/>
</dbReference>
<evidence type="ECO:0008006" key="3">
    <source>
        <dbReference type="Google" id="ProtNLM"/>
    </source>
</evidence>
<evidence type="ECO:0000313" key="1">
    <source>
        <dbReference type="EMBL" id="PQJ84422.1"/>
    </source>
</evidence>
<comment type="caution">
    <text evidence="1">The sequence shown here is derived from an EMBL/GenBank/DDBJ whole genome shotgun (WGS) entry which is preliminary data.</text>
</comment>
<name>A0A2S7X2L9_9GAMM</name>
<dbReference type="RefSeq" id="WP_105055885.1">
    <property type="nucleotide sequence ID" value="NZ_CAWNRT010000002.1"/>
</dbReference>
<protein>
    <recommendedName>
        <fullName evidence="3">DNA-binding protein</fullName>
    </recommendedName>
</protein>
<organism evidence="1 2">
    <name type="scientific">Aliivibrio sifiae</name>
    <dbReference type="NCBI Taxonomy" id="566293"/>
    <lineage>
        <taxon>Bacteria</taxon>
        <taxon>Pseudomonadati</taxon>
        <taxon>Pseudomonadota</taxon>
        <taxon>Gammaproteobacteria</taxon>
        <taxon>Vibrionales</taxon>
        <taxon>Vibrionaceae</taxon>
        <taxon>Aliivibrio</taxon>
    </lineage>
</organism>
<accession>A0A2S7X2L9</accession>
<dbReference type="Proteomes" id="UP000239263">
    <property type="component" value="Unassembled WGS sequence"/>
</dbReference>